<proteinExistence type="predicted"/>
<accession>A0A0B1TVP4</accession>
<feature type="compositionally biased region" description="Low complexity" evidence="1">
    <location>
        <begin position="85"/>
        <end position="107"/>
    </location>
</feature>
<organism evidence="2 3">
    <name type="scientific">Oesophagostomum dentatum</name>
    <name type="common">Nodular worm</name>
    <dbReference type="NCBI Taxonomy" id="61180"/>
    <lineage>
        <taxon>Eukaryota</taxon>
        <taxon>Metazoa</taxon>
        <taxon>Ecdysozoa</taxon>
        <taxon>Nematoda</taxon>
        <taxon>Chromadorea</taxon>
        <taxon>Rhabditida</taxon>
        <taxon>Rhabditina</taxon>
        <taxon>Rhabditomorpha</taxon>
        <taxon>Strongyloidea</taxon>
        <taxon>Strongylidae</taxon>
        <taxon>Oesophagostomum</taxon>
    </lineage>
</organism>
<feature type="region of interest" description="Disordered" evidence="1">
    <location>
        <begin position="72"/>
        <end position="107"/>
    </location>
</feature>
<sequence length="107" mass="12276">MVKDPEDSGIPHSQAPDLLRKWQKLKMRLFLLRNDKPTKSINSSWAVMQIQAPRSLQSFLLANKEAILSLLQDMDRPEEERSRRQSASSHPDRPSGYSCSSPRSSQR</sequence>
<dbReference type="Proteomes" id="UP000053660">
    <property type="component" value="Unassembled WGS sequence"/>
</dbReference>
<evidence type="ECO:0000313" key="3">
    <source>
        <dbReference type="Proteomes" id="UP000053660"/>
    </source>
</evidence>
<protein>
    <submittedName>
        <fullName evidence="2">Uncharacterized protein</fullName>
    </submittedName>
</protein>
<dbReference type="AlphaFoldDB" id="A0A0B1TVP4"/>
<evidence type="ECO:0000256" key="1">
    <source>
        <dbReference type="SAM" id="MobiDB-lite"/>
    </source>
</evidence>
<dbReference type="EMBL" id="KN549217">
    <property type="protein sequence ID" value="KHJ99515.1"/>
    <property type="molecule type" value="Genomic_DNA"/>
</dbReference>
<evidence type="ECO:0000313" key="2">
    <source>
        <dbReference type="EMBL" id="KHJ99515.1"/>
    </source>
</evidence>
<keyword evidence="3" id="KW-1185">Reference proteome</keyword>
<reference evidence="2 3" key="1">
    <citation type="submission" date="2014-03" db="EMBL/GenBank/DDBJ databases">
        <title>Draft genome of the hookworm Oesophagostomum dentatum.</title>
        <authorList>
            <person name="Mitreva M."/>
        </authorList>
    </citation>
    <scope>NUCLEOTIDE SEQUENCE [LARGE SCALE GENOMIC DNA]</scope>
    <source>
        <strain evidence="2 3">OD-Hann</strain>
    </source>
</reference>
<name>A0A0B1TVP4_OESDE</name>
<gene>
    <name evidence="2" type="ORF">OESDEN_00496</name>
</gene>
<feature type="compositionally biased region" description="Basic and acidic residues" evidence="1">
    <location>
        <begin position="73"/>
        <end position="83"/>
    </location>
</feature>